<proteinExistence type="predicted"/>
<dbReference type="Proteomes" id="UP000000759">
    <property type="component" value="Chromosome 15"/>
</dbReference>
<dbReference type="OrthoDB" id="49568at2759"/>
<dbReference type="InParanoid" id="B7G5F3"/>
<dbReference type="EMBL" id="CM000617">
    <property type="protein sequence ID" value="EEC46140.1"/>
    <property type="molecule type" value="Genomic_DNA"/>
</dbReference>
<evidence type="ECO:0000313" key="4">
    <source>
        <dbReference type="Proteomes" id="UP000000759"/>
    </source>
</evidence>
<feature type="coiled-coil region" evidence="1">
    <location>
        <begin position="575"/>
        <end position="684"/>
    </location>
</feature>
<keyword evidence="4" id="KW-1185">Reference proteome</keyword>
<gene>
    <name evidence="3" type="ORF">PHATRDRAFT_47939</name>
</gene>
<organism evidence="3 4">
    <name type="scientific">Phaeodactylum tricornutum (strain CCAP 1055/1)</name>
    <dbReference type="NCBI Taxonomy" id="556484"/>
    <lineage>
        <taxon>Eukaryota</taxon>
        <taxon>Sar</taxon>
        <taxon>Stramenopiles</taxon>
        <taxon>Ochrophyta</taxon>
        <taxon>Bacillariophyta</taxon>
        <taxon>Bacillariophyceae</taxon>
        <taxon>Bacillariophycidae</taxon>
        <taxon>Naviculales</taxon>
        <taxon>Phaeodactylaceae</taxon>
        <taxon>Phaeodactylum</taxon>
    </lineage>
</organism>
<reference evidence="3 4" key="1">
    <citation type="journal article" date="2008" name="Nature">
        <title>The Phaeodactylum genome reveals the evolutionary history of diatom genomes.</title>
        <authorList>
            <person name="Bowler C."/>
            <person name="Allen A.E."/>
            <person name="Badger J.H."/>
            <person name="Grimwood J."/>
            <person name="Jabbari K."/>
            <person name="Kuo A."/>
            <person name="Maheswari U."/>
            <person name="Martens C."/>
            <person name="Maumus F."/>
            <person name="Otillar R.P."/>
            <person name="Rayko E."/>
            <person name="Salamov A."/>
            <person name="Vandepoele K."/>
            <person name="Beszteri B."/>
            <person name="Gruber A."/>
            <person name="Heijde M."/>
            <person name="Katinka M."/>
            <person name="Mock T."/>
            <person name="Valentin K."/>
            <person name="Verret F."/>
            <person name="Berges J.A."/>
            <person name="Brownlee C."/>
            <person name="Cadoret J.P."/>
            <person name="Chiovitti A."/>
            <person name="Choi C.J."/>
            <person name="Coesel S."/>
            <person name="De Martino A."/>
            <person name="Detter J.C."/>
            <person name="Durkin C."/>
            <person name="Falciatore A."/>
            <person name="Fournet J."/>
            <person name="Haruta M."/>
            <person name="Huysman M.J."/>
            <person name="Jenkins B.D."/>
            <person name="Jiroutova K."/>
            <person name="Jorgensen R.E."/>
            <person name="Joubert Y."/>
            <person name="Kaplan A."/>
            <person name="Kroger N."/>
            <person name="Kroth P.G."/>
            <person name="La Roche J."/>
            <person name="Lindquist E."/>
            <person name="Lommer M."/>
            <person name="Martin-Jezequel V."/>
            <person name="Lopez P.J."/>
            <person name="Lucas S."/>
            <person name="Mangogna M."/>
            <person name="McGinnis K."/>
            <person name="Medlin L.K."/>
            <person name="Montsant A."/>
            <person name="Oudot-Le Secq M.P."/>
            <person name="Napoli C."/>
            <person name="Obornik M."/>
            <person name="Parker M.S."/>
            <person name="Petit J.L."/>
            <person name="Porcel B.M."/>
            <person name="Poulsen N."/>
            <person name="Robison M."/>
            <person name="Rychlewski L."/>
            <person name="Rynearson T.A."/>
            <person name="Schmutz J."/>
            <person name="Shapiro H."/>
            <person name="Siaut M."/>
            <person name="Stanley M."/>
            <person name="Sussman M.R."/>
            <person name="Taylor A.R."/>
            <person name="Vardi A."/>
            <person name="von Dassow P."/>
            <person name="Vyverman W."/>
            <person name="Willis A."/>
            <person name="Wyrwicz L.S."/>
            <person name="Rokhsar D.S."/>
            <person name="Weissenbach J."/>
            <person name="Armbrust E.V."/>
            <person name="Green B.R."/>
            <person name="Van de Peer Y."/>
            <person name="Grigoriev I.V."/>
        </authorList>
    </citation>
    <scope>NUCLEOTIDE SEQUENCE [LARGE SCALE GENOMIC DNA]</scope>
    <source>
        <strain evidence="3 4">CCAP 1055/1</strain>
    </source>
</reference>
<evidence type="ECO:0000256" key="1">
    <source>
        <dbReference type="SAM" id="Coils"/>
    </source>
</evidence>
<feature type="region of interest" description="Disordered" evidence="2">
    <location>
        <begin position="31"/>
        <end position="78"/>
    </location>
</feature>
<evidence type="ECO:0000313" key="3">
    <source>
        <dbReference type="EMBL" id="EEC46140.1"/>
    </source>
</evidence>
<name>B7G5F3_PHATC</name>
<reference evidence="4" key="2">
    <citation type="submission" date="2008-08" db="EMBL/GenBank/DDBJ databases">
        <authorList>
            <consortium name="Diatom Consortium"/>
            <person name="Grigoriev I."/>
            <person name="Grimwood J."/>
            <person name="Kuo A."/>
            <person name="Otillar R.P."/>
            <person name="Salamov A."/>
            <person name="Detter J.C."/>
            <person name="Lindquist E."/>
            <person name="Shapiro H."/>
            <person name="Lucas S."/>
            <person name="Glavina del Rio T."/>
            <person name="Pitluck S."/>
            <person name="Rokhsar D."/>
            <person name="Bowler C."/>
        </authorList>
    </citation>
    <scope>GENOME REANNOTATION</scope>
    <source>
        <strain evidence="4">CCAP 1055/1</strain>
    </source>
</reference>
<feature type="coiled-coil region" evidence="1">
    <location>
        <begin position="410"/>
        <end position="437"/>
    </location>
</feature>
<evidence type="ECO:0000256" key="2">
    <source>
        <dbReference type="SAM" id="MobiDB-lite"/>
    </source>
</evidence>
<dbReference type="RefSeq" id="XP_002182239.1">
    <property type="nucleotide sequence ID" value="XM_002182203.1"/>
</dbReference>
<sequence length="853" mass="97069">MSQSTVSVNSAGRWLSETLEVISGRSVAPVKPQEDLASPRYPSLPVTSTGGVERLPSQDSLDRSMRNETGSGSQKSKAQIIHDLKASNARLTAQSAKMEVDFMNQLGSITADLEIQREALQDELARKETQMKALESRCKSSESRIGDKDSLLARMKEDSAFQRHTISDLRAQLQAKESCYREMDAWKEEKQQLIYQLESLRQEHTICTDTDSQSIDSRDSVDVRRQELLDADQSFDTVKEKVSVFKELLLKDALYHSESSLASAQAELTKLKAVHEQKTNFIRQEYNAVTDRWQTMGASLRSQIGSLQDGQSVEEDLRKELEAARGAREHARETFEAVVANKEVEVRDLREKLQDRDTAISTLAKASVAAEHELILSNSNVQALSVQITGMAEEKGIDVTLAKGVISEHVDDMKASIAEYKETEVRLSKEIFRLKRQLTHCKLRNNDVRRAFATINSDSEKAATQTKHLQEGEYTIANNVMQTVSRERTVGELKHRPDKMTNELNTLGLTSGNNSELPPGVDVEKLLQETEMFAGQVIEQDEQIDSLRKSLLQKNELVTQLEKIITRLRKKETPSNSESDRNRVLEAEIDELRESNRDKMEELRLLRRTAREFALSADCLAEAQQETRESQRLTEEYRRMVEKISLEKTELYRNFDKERLCVDEENFKLEYAEAAKKLQDLESALKDRNLTIEGINAGNFKVASRSCSLDETQKAELIEQNSILQRSFENQSFAIDAAKATIRELETLLASKNASESSAFEKEKVELLSEIELLANQLYQAREYIRELHGERSSIDEFKVKLERSDEAREESEKSIIDTYERKLSLLTLDKDVTIDKLRKNFLPGKIRLKKIS</sequence>
<dbReference type="STRING" id="556484.B7G5F3"/>
<accession>B7G5F3</accession>
<feature type="coiled-coil region" evidence="1">
    <location>
        <begin position="110"/>
        <end position="144"/>
    </location>
</feature>
<keyword evidence="1" id="KW-0175">Coiled coil</keyword>
<feature type="compositionally biased region" description="Polar residues" evidence="2">
    <location>
        <begin position="67"/>
        <end position="77"/>
    </location>
</feature>
<dbReference type="HOGENOM" id="CLU_331072_0_0_1"/>
<dbReference type="PaxDb" id="2850-Phatr47939"/>
<dbReference type="GeneID" id="7203127"/>
<dbReference type="AlphaFoldDB" id="B7G5F3"/>
<dbReference type="KEGG" id="pti:PHATRDRAFT_47939"/>
<feature type="coiled-coil region" evidence="1">
    <location>
        <begin position="314"/>
        <end position="352"/>
    </location>
</feature>
<protein>
    <submittedName>
        <fullName evidence="3">Uncharacterized protein</fullName>
    </submittedName>
</protein>